<dbReference type="Gene3D" id="3.90.180.10">
    <property type="entry name" value="Medium-chain alcohol dehydrogenases, catalytic domain"/>
    <property type="match status" value="1"/>
</dbReference>
<proteinExistence type="predicted"/>
<dbReference type="SMART" id="SM00829">
    <property type="entry name" value="PKS_ER"/>
    <property type="match status" value="1"/>
</dbReference>
<dbReference type="PROSITE" id="PS01162">
    <property type="entry name" value="QOR_ZETA_CRYSTAL"/>
    <property type="match status" value="1"/>
</dbReference>
<dbReference type="GO" id="GO:0005739">
    <property type="term" value="C:mitochondrion"/>
    <property type="evidence" value="ECO:0007669"/>
    <property type="project" value="TreeGrafter"/>
</dbReference>
<dbReference type="InterPro" id="IPR036291">
    <property type="entry name" value="NAD(P)-bd_dom_sf"/>
</dbReference>
<keyword evidence="1" id="KW-0560">Oxidoreductase</keyword>
<dbReference type="SUPFAM" id="SSF50129">
    <property type="entry name" value="GroES-like"/>
    <property type="match status" value="1"/>
</dbReference>
<dbReference type="InterPro" id="IPR020904">
    <property type="entry name" value="Sc_DH/Rdtase_CS"/>
</dbReference>
<dbReference type="GO" id="GO:0008270">
    <property type="term" value="F:zinc ion binding"/>
    <property type="evidence" value="ECO:0007669"/>
    <property type="project" value="InterPro"/>
</dbReference>
<dbReference type="InterPro" id="IPR013154">
    <property type="entry name" value="ADH-like_N"/>
</dbReference>
<dbReference type="PROSITE" id="PS51257">
    <property type="entry name" value="PROKAR_LIPOPROTEIN"/>
    <property type="match status" value="1"/>
</dbReference>
<dbReference type="AlphaFoldDB" id="A0AAW1PWZ8"/>
<dbReference type="InterPro" id="IPR051397">
    <property type="entry name" value="Zn-ADH-like_protein"/>
</dbReference>
<feature type="domain" description="Enoyl reductase (ER)" evidence="2">
    <location>
        <begin position="294"/>
        <end position="620"/>
    </location>
</feature>
<dbReference type="Gene3D" id="3.40.50.720">
    <property type="entry name" value="NAD(P)-binding Rossmann-like Domain"/>
    <property type="match status" value="2"/>
</dbReference>
<dbReference type="FunFam" id="3.40.50.720:FF:000121">
    <property type="entry name" value="Prostaglandin reductase 2"/>
    <property type="match status" value="1"/>
</dbReference>
<evidence type="ECO:0000259" key="2">
    <source>
        <dbReference type="SMART" id="SM00829"/>
    </source>
</evidence>
<dbReference type="Proteomes" id="UP001489004">
    <property type="component" value="Unassembled WGS sequence"/>
</dbReference>
<dbReference type="InterPro" id="IPR002364">
    <property type="entry name" value="Quin_OxRdtase/zeta-crystal_CS"/>
</dbReference>
<comment type="caution">
    <text evidence="3">The sequence shown here is derived from an EMBL/GenBank/DDBJ whole genome shotgun (WGS) entry which is preliminary data.</text>
</comment>
<keyword evidence="4" id="KW-1185">Reference proteome</keyword>
<dbReference type="Pfam" id="PF00107">
    <property type="entry name" value="ADH_zinc_N"/>
    <property type="match status" value="1"/>
</dbReference>
<dbReference type="InterPro" id="IPR002347">
    <property type="entry name" value="SDR_fam"/>
</dbReference>
<evidence type="ECO:0000256" key="1">
    <source>
        <dbReference type="ARBA" id="ARBA00023002"/>
    </source>
</evidence>
<dbReference type="InterPro" id="IPR020843">
    <property type="entry name" value="ER"/>
</dbReference>
<dbReference type="PANTHER" id="PTHR43677">
    <property type="entry name" value="SHORT-CHAIN DEHYDROGENASE/REDUCTASE"/>
    <property type="match status" value="1"/>
</dbReference>
<dbReference type="InterPro" id="IPR011032">
    <property type="entry name" value="GroES-like_sf"/>
</dbReference>
<name>A0AAW1PWZ8_9CHLO</name>
<evidence type="ECO:0000313" key="4">
    <source>
        <dbReference type="Proteomes" id="UP001489004"/>
    </source>
</evidence>
<sequence>MDLSGKTALVTGAGSGIGRQLSIQLAGQGCKITVVDWDKGGADETVAQIRRFSGTARAVKLDVCDDAAQQAVFQSHMDAYGQLDIAVLNAGVSEMGDVVTSEGSGWQKALDIDLRAVLVGARLAARIMTAQGRPGIILATASAAGFFPIPSAPVYSASKAGVVHFVRAISRPLMKRGIRVCALCPQYVDTPMVTATAGVRHVAQQMSGGAALLTVAQVVEAAMHLIEDESKVGTCLVVHMTGRWYEWAESKENMRLLRPAQGGAAKPQQATSSVLAKWASSSLPSAQKTVQVHRLSDNFREATRVVSLPLPTAIPPGHVLVRRAYAGVNASDINFTAGRYFGSPKEAAKRLPFESGFESVGAVAAVGPAVTELRVGDVVAQFSYNGFADYAIVPVKAALPVPACTPEIVALLTSGLTASIALEQVGRMRSGETVLVTAAAGGTGQFAVQLAKAAGNYVIATCSSQAKVDLLKRLGADRVINYKQEVLKEVLKREYPKGVDLIFESVGGDVFKTCTQALATQGRLVIIGMMSQYGGGWTPLEHKGLPELLLWKAASLSGFFLPQWLRDMRTMRRHLATLTTALLQGRLHVAIDPTPFRGVESVAAAVDHLQSGNSVGKVYVQLADDVPSQATARL</sequence>
<protein>
    <recommendedName>
        <fullName evidence="2">Enoyl reductase (ER) domain-containing protein</fullName>
    </recommendedName>
</protein>
<reference evidence="3 4" key="1">
    <citation type="journal article" date="2024" name="Nat. Commun.">
        <title>Phylogenomics reveals the evolutionary origins of lichenization in chlorophyte algae.</title>
        <authorList>
            <person name="Puginier C."/>
            <person name="Libourel C."/>
            <person name="Otte J."/>
            <person name="Skaloud P."/>
            <person name="Haon M."/>
            <person name="Grisel S."/>
            <person name="Petersen M."/>
            <person name="Berrin J.G."/>
            <person name="Delaux P.M."/>
            <person name="Dal Grande F."/>
            <person name="Keller J."/>
        </authorList>
    </citation>
    <scope>NUCLEOTIDE SEQUENCE [LARGE SCALE GENOMIC DNA]</scope>
    <source>
        <strain evidence="3 4">SAG 2043</strain>
    </source>
</reference>
<dbReference type="GO" id="GO:0016491">
    <property type="term" value="F:oxidoreductase activity"/>
    <property type="evidence" value="ECO:0007669"/>
    <property type="project" value="UniProtKB-KW"/>
</dbReference>
<organism evidence="3 4">
    <name type="scientific">[Myrmecia] bisecta</name>
    <dbReference type="NCBI Taxonomy" id="41462"/>
    <lineage>
        <taxon>Eukaryota</taxon>
        <taxon>Viridiplantae</taxon>
        <taxon>Chlorophyta</taxon>
        <taxon>core chlorophytes</taxon>
        <taxon>Trebouxiophyceae</taxon>
        <taxon>Trebouxiales</taxon>
        <taxon>Trebouxiaceae</taxon>
        <taxon>Myrmecia</taxon>
    </lineage>
</organism>
<dbReference type="Pfam" id="PF00106">
    <property type="entry name" value="adh_short"/>
    <property type="match status" value="1"/>
</dbReference>
<dbReference type="InterPro" id="IPR013149">
    <property type="entry name" value="ADH-like_C"/>
</dbReference>
<dbReference type="PANTHER" id="PTHR43677:SF3">
    <property type="entry name" value="PROSTAGLANDIN REDUCTASE 3"/>
    <property type="match status" value="1"/>
</dbReference>
<dbReference type="PRINTS" id="PR00081">
    <property type="entry name" value="GDHRDH"/>
</dbReference>
<dbReference type="Pfam" id="PF08240">
    <property type="entry name" value="ADH_N"/>
    <property type="match status" value="1"/>
</dbReference>
<evidence type="ECO:0000313" key="3">
    <source>
        <dbReference type="EMBL" id="KAK9812689.1"/>
    </source>
</evidence>
<dbReference type="PROSITE" id="PS00061">
    <property type="entry name" value="ADH_SHORT"/>
    <property type="match status" value="1"/>
</dbReference>
<dbReference type="EMBL" id="JALJOR010000008">
    <property type="protein sequence ID" value="KAK9812689.1"/>
    <property type="molecule type" value="Genomic_DNA"/>
</dbReference>
<accession>A0AAW1PWZ8</accession>
<dbReference type="SUPFAM" id="SSF51735">
    <property type="entry name" value="NAD(P)-binding Rossmann-fold domains"/>
    <property type="match status" value="2"/>
</dbReference>
<gene>
    <name evidence="3" type="ORF">WJX72_002127</name>
</gene>
<dbReference type="PRINTS" id="PR00080">
    <property type="entry name" value="SDRFAMILY"/>
</dbReference>